<dbReference type="EMBL" id="CAUJNA010000297">
    <property type="protein sequence ID" value="CAJ1375064.1"/>
    <property type="molecule type" value="Genomic_DNA"/>
</dbReference>
<keyword evidence="6" id="KW-1185">Reference proteome</keyword>
<proteinExistence type="predicted"/>
<evidence type="ECO:0000256" key="2">
    <source>
        <dbReference type="ARBA" id="ARBA00023136"/>
    </source>
</evidence>
<evidence type="ECO:0000256" key="1">
    <source>
        <dbReference type="ARBA" id="ARBA00022593"/>
    </source>
</evidence>
<evidence type="ECO:0000256" key="3">
    <source>
        <dbReference type="ARBA" id="ARBA00023140"/>
    </source>
</evidence>
<comment type="caution">
    <text evidence="5">The sequence shown here is derived from an EMBL/GenBank/DDBJ whole genome shotgun (WGS) entry which is preliminary data.</text>
</comment>
<organism evidence="5 6">
    <name type="scientific">Effrenium voratum</name>
    <dbReference type="NCBI Taxonomy" id="2562239"/>
    <lineage>
        <taxon>Eukaryota</taxon>
        <taxon>Sar</taxon>
        <taxon>Alveolata</taxon>
        <taxon>Dinophyceae</taxon>
        <taxon>Suessiales</taxon>
        <taxon>Symbiodiniaceae</taxon>
        <taxon>Effrenium</taxon>
    </lineage>
</organism>
<reference evidence="5" key="1">
    <citation type="submission" date="2023-08" db="EMBL/GenBank/DDBJ databases">
        <authorList>
            <person name="Chen Y."/>
            <person name="Shah S."/>
            <person name="Dougan E. K."/>
            <person name="Thang M."/>
            <person name="Chan C."/>
        </authorList>
    </citation>
    <scope>NUCLEOTIDE SEQUENCE</scope>
</reference>
<evidence type="ECO:0000313" key="6">
    <source>
        <dbReference type="Proteomes" id="UP001178507"/>
    </source>
</evidence>
<sequence length="232" mass="26388">MASAASKRRLPLSDKDLDLKAANKILSSAQTREKCLKILQYASRLVGYILLRSSWKDWGKHFETLSKSLSTARRFFKFFRFIKHFEDLAEAGEEKDPTFQKMLYLDVAANVVADVSEDWTSLEKVGVLKKGSLHPRTEYYANWCQLVLAVVEVVVTKIKADRASEKASKPDAPVEVQRKKTMAQLEFSKFVADLIKAFWDCELSFASELAFILSGLWAALISTHKYALRVLK</sequence>
<evidence type="ECO:0000256" key="4">
    <source>
        <dbReference type="ARBA" id="ARBA00046271"/>
    </source>
</evidence>
<dbReference type="PANTHER" id="PTHR12652">
    <property type="entry name" value="PEROXISOMAL BIOGENESIS FACTOR 11"/>
    <property type="match status" value="1"/>
</dbReference>
<keyword evidence="1" id="KW-0962">Peroxisome biogenesis</keyword>
<dbReference type="GO" id="GO:0005778">
    <property type="term" value="C:peroxisomal membrane"/>
    <property type="evidence" value="ECO:0007669"/>
    <property type="project" value="UniProtKB-SubCell"/>
</dbReference>
<name>A0AA36HTI7_9DINO</name>
<dbReference type="AlphaFoldDB" id="A0AA36HTI7"/>
<gene>
    <name evidence="5" type="ORF">EVOR1521_LOCUS4432</name>
</gene>
<dbReference type="Proteomes" id="UP001178507">
    <property type="component" value="Unassembled WGS sequence"/>
</dbReference>
<evidence type="ECO:0000313" key="5">
    <source>
        <dbReference type="EMBL" id="CAJ1375064.1"/>
    </source>
</evidence>
<dbReference type="GO" id="GO:0016559">
    <property type="term" value="P:peroxisome fission"/>
    <property type="evidence" value="ECO:0007669"/>
    <property type="project" value="InterPro"/>
</dbReference>
<dbReference type="InterPro" id="IPR008733">
    <property type="entry name" value="PEX11"/>
</dbReference>
<dbReference type="Pfam" id="PF05648">
    <property type="entry name" value="PEX11"/>
    <property type="match status" value="1"/>
</dbReference>
<keyword evidence="3" id="KW-0576">Peroxisome</keyword>
<comment type="subcellular location">
    <subcellularLocation>
        <location evidence="4">Peroxisome membrane</location>
    </subcellularLocation>
</comment>
<dbReference type="PANTHER" id="PTHR12652:SF50">
    <property type="entry name" value="PEROXIN 11"/>
    <property type="match status" value="1"/>
</dbReference>
<keyword evidence="2" id="KW-0472">Membrane</keyword>
<protein>
    <submittedName>
        <fullName evidence="5">Uncharacterized protein</fullName>
    </submittedName>
</protein>
<accession>A0AA36HTI7</accession>